<reference evidence="1 2" key="1">
    <citation type="submission" date="2017-12" db="EMBL/GenBank/DDBJ databases">
        <authorList>
            <person name="Pombert J.-F."/>
            <person name="Haag K.L."/>
            <person name="Ebert D."/>
        </authorList>
    </citation>
    <scope>NUCLEOTIDE SEQUENCE [LARGE SCALE GENOMIC DNA]</scope>
    <source>
        <strain evidence="1">IL-BN-2</strain>
    </source>
</reference>
<dbReference type="Proteomes" id="UP000293045">
    <property type="component" value="Unassembled WGS sequence"/>
</dbReference>
<dbReference type="AlphaFoldDB" id="A0A4V2JVA2"/>
<sequence>MFSIFKFCCSIWCLNDLMPEREDYNMILPIYLEHNALTYVNTFRNYFPTLAIETIERNFGEIFNFDHSEAMVSNEEYIFPILHFCKLFLNISGNIEIFYCNFMLLLIRMKYIEYFDKLKNSHTNDKKYFQVSLNFAWNLQIIVNTLYDFLNTEEERIKVMFFLTNEKMKILDKKTESFLDSSYFKFNFNFHDLVLKCRCNLFSVKWQEFFEGNREDIFFRILSLFFLSLYENTTSFIFDDNNFDRVKNCSVIIGDVFSTRKINEETDYCMAKVNIVFDASINKMGELMQKNSLLSGQESFNKIFMACAQECLPTSSTVTYTYDKAEIIWHIRNLIELYKIYDINSDDFEKIAKICNIIYILSYDFYSDTKYIQLWNFCLYKLSYLKEVLIETDFKHVDFDLSKKIVALCFEYHFSIQFQQFRSKLNKIRIFEYSDEFNQPILYVRSGYQPVLDSKLTLFFNHFSENIFFVKFLVPTDLYHYIFHNNLNLNVSIINLLHCSMSIQNETPFLSAFTKEYLKFKKIVNCYDKEMKLPN</sequence>
<evidence type="ECO:0000313" key="2">
    <source>
        <dbReference type="Proteomes" id="UP000293045"/>
    </source>
</evidence>
<evidence type="ECO:0000313" key="1">
    <source>
        <dbReference type="EMBL" id="TBU03172.1"/>
    </source>
</evidence>
<dbReference type="EMBL" id="PIXR01001016">
    <property type="protein sequence ID" value="TBU03172.1"/>
    <property type="molecule type" value="Genomic_DNA"/>
</dbReference>
<accession>A0A4V2JVA2</accession>
<comment type="caution">
    <text evidence="1">The sequence shown here is derived from an EMBL/GenBank/DDBJ whole genome shotgun (WGS) entry which is preliminary data.</text>
</comment>
<gene>
    <name evidence="1" type="ORF">CWI39_1016p0010</name>
</gene>
<protein>
    <submittedName>
        <fullName evidence="1">Uncharacterized protein</fullName>
    </submittedName>
</protein>
<proteinExistence type="predicted"/>
<organism evidence="1 2">
    <name type="scientific">Hamiltosporidium magnivora</name>
    <dbReference type="NCBI Taxonomy" id="148818"/>
    <lineage>
        <taxon>Eukaryota</taxon>
        <taxon>Fungi</taxon>
        <taxon>Fungi incertae sedis</taxon>
        <taxon>Microsporidia</taxon>
        <taxon>Dubosqiidae</taxon>
        <taxon>Hamiltosporidium</taxon>
    </lineage>
</organism>
<dbReference type="VEuPathDB" id="MicrosporidiaDB:CWI36_0479p0030"/>
<dbReference type="VEuPathDB" id="MicrosporidiaDB:CWI39_1016p0010"/>
<name>A0A4V2JVA2_9MICR</name>